<keyword evidence="2" id="KW-1185">Reference proteome</keyword>
<protein>
    <submittedName>
        <fullName evidence="1">Uncharacterized protein</fullName>
    </submittedName>
</protein>
<accession>A0ABY8Q4S4</accession>
<name>A0ABY8Q4S4_9RHOB</name>
<organism evidence="1 2">
    <name type="scientific">Fuscovulum ytuae</name>
    <dbReference type="NCBI Taxonomy" id="3042299"/>
    <lineage>
        <taxon>Bacteria</taxon>
        <taxon>Pseudomonadati</taxon>
        <taxon>Pseudomonadota</taxon>
        <taxon>Alphaproteobacteria</taxon>
        <taxon>Rhodobacterales</taxon>
        <taxon>Paracoccaceae</taxon>
        <taxon>Fuscovulum</taxon>
    </lineage>
</organism>
<dbReference type="EMBL" id="CP124535">
    <property type="protein sequence ID" value="WGV15826.1"/>
    <property type="molecule type" value="Genomic_DNA"/>
</dbReference>
<evidence type="ECO:0000313" key="1">
    <source>
        <dbReference type="EMBL" id="WGV15826.1"/>
    </source>
</evidence>
<dbReference type="RefSeq" id="WP_281465569.1">
    <property type="nucleotide sequence ID" value="NZ_CP124535.1"/>
</dbReference>
<sequence>MTVNVYHCLIELRTEARALSFAHATGLWLDHLTRHDLVSGWRLMRRKFGLASGRHTDFVLEIEIKGLAALDDAFTALAEADADAVELYEKMHAMIATVEIGLYRPYPDPAQRERIALI</sequence>
<dbReference type="Proteomes" id="UP001230978">
    <property type="component" value="Chromosome"/>
</dbReference>
<dbReference type="Pfam" id="PF20319">
    <property type="entry name" value="DUF6614"/>
    <property type="match status" value="1"/>
</dbReference>
<dbReference type="InterPro" id="IPR046722">
    <property type="entry name" value="DUF6614"/>
</dbReference>
<evidence type="ECO:0000313" key="2">
    <source>
        <dbReference type="Proteomes" id="UP001230978"/>
    </source>
</evidence>
<gene>
    <name evidence="1" type="ORF">QF092_16475</name>
</gene>
<reference evidence="1 2" key="1">
    <citation type="submission" date="2023-04" db="EMBL/GenBank/DDBJ databases">
        <title>YMD61, complete Genome.</title>
        <authorList>
            <person name="Zhang J."/>
        </authorList>
    </citation>
    <scope>NUCLEOTIDE SEQUENCE [LARGE SCALE GENOMIC DNA]</scope>
    <source>
        <strain evidence="1 2">YMD61</strain>
    </source>
</reference>
<proteinExistence type="predicted"/>